<evidence type="ECO:0000256" key="1">
    <source>
        <dbReference type="ARBA" id="ARBA00022448"/>
    </source>
</evidence>
<dbReference type="PRINTS" id="PR00303">
    <property type="entry name" value="SECYTRNLCASE"/>
</dbReference>
<dbReference type="NCBIfam" id="TIGR02920">
    <property type="entry name" value="acc_sec_Y2"/>
    <property type="match status" value="1"/>
</dbReference>
<dbReference type="GO" id="GO:0065002">
    <property type="term" value="P:intracellular protein transmembrane transport"/>
    <property type="evidence" value="ECO:0007669"/>
    <property type="project" value="UniProtKB-UniRule"/>
</dbReference>
<comment type="caution">
    <text evidence="10">The sequence shown here is derived from an EMBL/GenBank/DDBJ whole genome shotgun (WGS) entry which is preliminary data.</text>
</comment>
<name>A0A0R1TG47_9LACO</name>
<reference evidence="10 11" key="1">
    <citation type="journal article" date="2015" name="Genome Announc.">
        <title>Expanding the biotechnology potential of lactobacilli through comparative genomics of 213 strains and associated genera.</title>
        <authorList>
            <person name="Sun Z."/>
            <person name="Harris H.M."/>
            <person name="McCann A."/>
            <person name="Guo C."/>
            <person name="Argimon S."/>
            <person name="Zhang W."/>
            <person name="Yang X."/>
            <person name="Jeffery I.B."/>
            <person name="Cooney J.C."/>
            <person name="Kagawa T.F."/>
            <person name="Liu W."/>
            <person name="Song Y."/>
            <person name="Salvetti E."/>
            <person name="Wrobel A."/>
            <person name="Rasinkangas P."/>
            <person name="Parkhill J."/>
            <person name="Rea M.C."/>
            <person name="O'Sullivan O."/>
            <person name="Ritari J."/>
            <person name="Douillard F.P."/>
            <person name="Paul Ross R."/>
            <person name="Yang R."/>
            <person name="Briner A.E."/>
            <person name="Felis G.E."/>
            <person name="de Vos W.M."/>
            <person name="Barrangou R."/>
            <person name="Klaenhammer T.R."/>
            <person name="Caufield P.W."/>
            <person name="Cui Y."/>
            <person name="Zhang H."/>
            <person name="O'Toole P.W."/>
        </authorList>
    </citation>
    <scope>NUCLEOTIDE SEQUENCE [LARGE SCALE GENOMIC DNA]</scope>
    <source>
        <strain evidence="10 11">DSM 15833</strain>
    </source>
</reference>
<dbReference type="InterPro" id="IPR014269">
    <property type="entry name" value="SecY2"/>
</dbReference>
<feature type="transmembrane region" description="Helical" evidence="8">
    <location>
        <begin position="191"/>
        <end position="210"/>
    </location>
</feature>
<comment type="subunit">
    <text evidence="8">Component of the accessory SecA2/SecY2 protein translocase complex required to export cell wall proteins. May form heterotrimers with SecE and SecG subunits.</text>
</comment>
<evidence type="ECO:0000256" key="6">
    <source>
        <dbReference type="ARBA" id="ARBA00023010"/>
    </source>
</evidence>
<dbReference type="Proteomes" id="UP000051048">
    <property type="component" value="Unassembled WGS sequence"/>
</dbReference>
<dbReference type="SUPFAM" id="SSF103491">
    <property type="entry name" value="Preprotein translocase SecY subunit"/>
    <property type="match status" value="1"/>
</dbReference>
<dbReference type="InterPro" id="IPR023201">
    <property type="entry name" value="SecY_dom_sf"/>
</dbReference>
<keyword evidence="1 8" id="KW-0813">Transport</keyword>
<evidence type="ECO:0000256" key="2">
    <source>
        <dbReference type="ARBA" id="ARBA00022475"/>
    </source>
</evidence>
<dbReference type="InterPro" id="IPR002208">
    <property type="entry name" value="SecY/SEC61-alpha"/>
</dbReference>
<keyword evidence="4 8" id="KW-0653">Protein transport</keyword>
<comment type="caution">
    <text evidence="8">Lacks conserved residue(s) required for the propagation of feature annotation.</text>
</comment>
<dbReference type="Gene3D" id="1.10.3370.10">
    <property type="entry name" value="SecY subunit domain"/>
    <property type="match status" value="1"/>
</dbReference>
<dbReference type="Pfam" id="PF00344">
    <property type="entry name" value="SecY"/>
    <property type="match status" value="1"/>
</dbReference>
<dbReference type="PATRIC" id="fig|1423740.3.peg.98"/>
<dbReference type="AlphaFoldDB" id="A0A0R1TG47"/>
<dbReference type="EMBL" id="AZFH01000067">
    <property type="protein sequence ID" value="KRL80257.1"/>
    <property type="molecule type" value="Genomic_DNA"/>
</dbReference>
<evidence type="ECO:0000256" key="5">
    <source>
        <dbReference type="ARBA" id="ARBA00022989"/>
    </source>
</evidence>
<evidence type="ECO:0000256" key="7">
    <source>
        <dbReference type="ARBA" id="ARBA00023136"/>
    </source>
</evidence>
<evidence type="ECO:0000256" key="8">
    <source>
        <dbReference type="HAMAP-Rule" id="MF_01466"/>
    </source>
</evidence>
<feature type="transmembrane region" description="Helical" evidence="8">
    <location>
        <begin position="345"/>
        <end position="365"/>
    </location>
</feature>
<feature type="transmembrane region" description="Helical" evidence="8">
    <location>
        <begin position="104"/>
        <end position="124"/>
    </location>
</feature>
<keyword evidence="6 8" id="KW-0811">Translocation</keyword>
<organism evidence="10 11">
    <name type="scientific">Ligilactobacillus equi DSM 15833 = JCM 10991</name>
    <dbReference type="NCBI Taxonomy" id="1423740"/>
    <lineage>
        <taxon>Bacteria</taxon>
        <taxon>Bacillati</taxon>
        <taxon>Bacillota</taxon>
        <taxon>Bacilli</taxon>
        <taxon>Lactobacillales</taxon>
        <taxon>Lactobacillaceae</taxon>
        <taxon>Ligilactobacillus</taxon>
    </lineage>
</organism>
<evidence type="ECO:0000256" key="9">
    <source>
        <dbReference type="NCBIfam" id="TIGR02920"/>
    </source>
</evidence>
<dbReference type="PIRSF" id="PIRSF004557">
    <property type="entry name" value="SecY"/>
    <property type="match status" value="1"/>
</dbReference>
<evidence type="ECO:0000256" key="3">
    <source>
        <dbReference type="ARBA" id="ARBA00022692"/>
    </source>
</evidence>
<feature type="transmembrane region" description="Helical" evidence="8">
    <location>
        <begin position="288"/>
        <end position="307"/>
    </location>
</feature>
<dbReference type="RefSeq" id="WP_155889550.1">
    <property type="nucleotide sequence ID" value="NZ_AZFH01000067.1"/>
</dbReference>
<feature type="transmembrane region" description="Helical" evidence="8">
    <location>
        <begin position="246"/>
        <end position="268"/>
    </location>
</feature>
<keyword evidence="5 8" id="KW-1133">Transmembrane helix</keyword>
<feature type="transmembrane region" description="Helical" evidence="8">
    <location>
        <begin position="130"/>
        <end position="149"/>
    </location>
</feature>
<accession>A0A0R1TG47</accession>
<protein>
    <recommendedName>
        <fullName evidence="8 9">Accessory Sec system protein translocase subunit SecY2</fullName>
    </recommendedName>
</protein>
<dbReference type="STRING" id="1423740.FC36_GL000093"/>
<keyword evidence="7 8" id="KW-0472">Membrane</keyword>
<dbReference type="PANTHER" id="PTHR10906">
    <property type="entry name" value="SECY/SEC61-ALPHA FAMILY MEMBER"/>
    <property type="match status" value="1"/>
</dbReference>
<keyword evidence="2 8" id="KW-1003">Cell membrane</keyword>
<dbReference type="HAMAP" id="MF_01466">
    <property type="entry name" value="SecY2"/>
    <property type="match status" value="1"/>
</dbReference>
<comment type="function">
    <text evidence="8">Part of the accessory SecA2/SecY2 system specifically required for export of possible cell wall proteins. The central subunit of a protein translocation channel.</text>
</comment>
<dbReference type="GO" id="GO:0005886">
    <property type="term" value="C:plasma membrane"/>
    <property type="evidence" value="ECO:0007669"/>
    <property type="project" value="UniProtKB-SubCell"/>
</dbReference>
<feature type="transmembrane region" description="Helical" evidence="8">
    <location>
        <begin position="64"/>
        <end position="83"/>
    </location>
</feature>
<sequence>MNKLLSKNPLLRKGLWTLLILLVFMIGRQIPLPFAANVISKTDKQNFLAIVGATTGGNFNQSTLFSLGLGPWMSAMIIISLLAMNKRLGFTNLPQNKQQNWQMALTMIIGIVQALVIALGANLTERTPRAFILTTLFLVAGGFFLIWMASINTEKGIGGASTIILTNMLISFIRSFKPIYQVISKSSNAPLWFSLCAVGGILIVMLAIIFERSEYRISLNRIMVTNSYGDKIYLPIKLTPSGAMPIMFGISLMVIPQYIFLLLATLLPQVPGLTWLVNNLTITKPLGVAMYIAILFGLSLGFSYINLDPETTAENLQKAGDYIDNVAIGQPTEDYIRYYLKRISLVGATYMTILAGCPMIVGVFYPDYSQSMMLVGNIMLTVTFVLTLIDQVRTINLRSRYRDVLG</sequence>
<evidence type="ECO:0000313" key="11">
    <source>
        <dbReference type="Proteomes" id="UP000051048"/>
    </source>
</evidence>
<keyword evidence="3 8" id="KW-0812">Transmembrane</keyword>
<evidence type="ECO:0000313" key="10">
    <source>
        <dbReference type="EMBL" id="KRL80257.1"/>
    </source>
</evidence>
<comment type="subcellular location">
    <subcellularLocation>
        <location evidence="8">Cell membrane</location>
        <topology evidence="8">Multi-pass membrane protein</topology>
    </subcellularLocation>
</comment>
<evidence type="ECO:0000256" key="4">
    <source>
        <dbReference type="ARBA" id="ARBA00022927"/>
    </source>
</evidence>
<gene>
    <name evidence="8" type="primary">secY2</name>
    <name evidence="10" type="ORF">FC36_GL000093</name>
</gene>
<dbReference type="GO" id="GO:0006605">
    <property type="term" value="P:protein targeting"/>
    <property type="evidence" value="ECO:0007669"/>
    <property type="project" value="UniProtKB-UniRule"/>
</dbReference>
<proteinExistence type="inferred from homology"/>
<feature type="transmembrane region" description="Helical" evidence="8">
    <location>
        <begin position="371"/>
        <end position="389"/>
    </location>
</feature>
<comment type="similarity">
    <text evidence="8">Belongs to the SecY/SEC61-alpha family. SecY2 subfamily.</text>
</comment>